<feature type="compositionally biased region" description="Basic and acidic residues" evidence="1">
    <location>
        <begin position="179"/>
        <end position="196"/>
    </location>
</feature>
<evidence type="ECO:0000313" key="2">
    <source>
        <dbReference type="EMBL" id="KAJ1964469.1"/>
    </source>
</evidence>
<comment type="caution">
    <text evidence="2">The sequence shown here is derived from an EMBL/GenBank/DDBJ whole genome shotgun (WGS) entry which is preliminary data.</text>
</comment>
<keyword evidence="3" id="KW-1185">Reference proteome</keyword>
<feature type="compositionally biased region" description="Low complexity" evidence="1">
    <location>
        <begin position="35"/>
        <end position="57"/>
    </location>
</feature>
<evidence type="ECO:0000313" key="3">
    <source>
        <dbReference type="Proteomes" id="UP001150925"/>
    </source>
</evidence>
<dbReference type="OrthoDB" id="5650219at2759"/>
<feature type="compositionally biased region" description="Polar residues" evidence="1">
    <location>
        <begin position="366"/>
        <end position="400"/>
    </location>
</feature>
<feature type="region of interest" description="Disordered" evidence="1">
    <location>
        <begin position="25"/>
        <end position="298"/>
    </location>
</feature>
<feature type="compositionally biased region" description="Low complexity" evidence="1">
    <location>
        <begin position="92"/>
        <end position="107"/>
    </location>
</feature>
<dbReference type="Proteomes" id="UP001150925">
    <property type="component" value="Unassembled WGS sequence"/>
</dbReference>
<dbReference type="EMBL" id="JANBPY010000697">
    <property type="protein sequence ID" value="KAJ1964469.1"/>
    <property type="molecule type" value="Genomic_DNA"/>
</dbReference>
<sequence>MQPTTSHTVTAPCILEALADVANSLRPDLPGQVDPPTSTSSSSPLPSKPTVTLPPLSHLKLESTAEEEMDQAGAASMLSSGLPQPTTGKVDGPLPSLTLPSPHPLGGTQVGGHRKTHSMSIFSLLENSNGNGSPASRSPLTPTLERPPSQTQGSLHLKRPSQMDLQESYKSPRLPEVSSGERLRHLDPFFSRDRRSPPPAVAGNGTLVLPPPSSSSMSSHRRHQSWSVGQHQPKPQSTLPSLLPPLPLESAYGHLPSTASLPGAPYPPSHTAAPHSTQGGLTAAWRGTPSGSNGALTYPTGSNRGFTHYPSNKLRLNAVHTFIAYMIYSHERSIYSVPGGSGRRTHHSHSYSDLGVASSPGHDSRSQGAPMTASFYSGSGHSRSKTLSAFHSPFSSSADPSTPPLPRPNARYGLGPPISGQSPTSLPPLGSNGTLANTSSGSYHLRSVSHSGVPSFSNSHIPSQCQPSHTLPTSPLRPKDTTGSIPPLTGSRSFATGPGCDYKPSLATTHEGIHQLPPASKPHLHHSVYAMSSHTSFSTP</sequence>
<reference evidence="2" key="1">
    <citation type="submission" date="2022-07" db="EMBL/GenBank/DDBJ databases">
        <title>Phylogenomic reconstructions and comparative analyses of Kickxellomycotina fungi.</title>
        <authorList>
            <person name="Reynolds N.K."/>
            <person name="Stajich J.E."/>
            <person name="Barry K."/>
            <person name="Grigoriev I.V."/>
            <person name="Crous P."/>
            <person name="Smith M.E."/>
        </authorList>
    </citation>
    <scope>NUCLEOTIDE SEQUENCE</scope>
    <source>
        <strain evidence="2">RSA 1196</strain>
    </source>
</reference>
<dbReference type="AlphaFoldDB" id="A0A9W8ANY4"/>
<feature type="region of interest" description="Disordered" evidence="1">
    <location>
        <begin position="339"/>
        <end position="524"/>
    </location>
</feature>
<feature type="compositionally biased region" description="Polar residues" evidence="1">
    <location>
        <begin position="77"/>
        <end position="87"/>
    </location>
</feature>
<name>A0A9W8ANY4_9FUNG</name>
<gene>
    <name evidence="2" type="ORF">IWQ62_002925</name>
</gene>
<evidence type="ECO:0000256" key="1">
    <source>
        <dbReference type="SAM" id="MobiDB-lite"/>
    </source>
</evidence>
<proteinExistence type="predicted"/>
<organism evidence="2 3">
    <name type="scientific">Dispira parvispora</name>
    <dbReference type="NCBI Taxonomy" id="1520584"/>
    <lineage>
        <taxon>Eukaryota</taxon>
        <taxon>Fungi</taxon>
        <taxon>Fungi incertae sedis</taxon>
        <taxon>Zoopagomycota</taxon>
        <taxon>Kickxellomycotina</taxon>
        <taxon>Dimargaritomycetes</taxon>
        <taxon>Dimargaritales</taxon>
        <taxon>Dimargaritaceae</taxon>
        <taxon>Dispira</taxon>
    </lineage>
</organism>
<feature type="compositionally biased region" description="Polar residues" evidence="1">
    <location>
        <begin position="431"/>
        <end position="473"/>
    </location>
</feature>
<accession>A0A9W8ANY4</accession>
<feature type="compositionally biased region" description="Polar residues" evidence="1">
    <location>
        <begin position="118"/>
        <end position="141"/>
    </location>
</feature>
<protein>
    <submittedName>
        <fullName evidence="2">Uncharacterized protein</fullName>
    </submittedName>
</protein>
<feature type="compositionally biased region" description="Low complexity" evidence="1">
    <location>
        <begin position="232"/>
        <end position="241"/>
    </location>
</feature>
<feature type="compositionally biased region" description="Polar residues" evidence="1">
    <location>
        <begin position="289"/>
        <end position="298"/>
    </location>
</feature>